<dbReference type="Proteomes" id="UP001056120">
    <property type="component" value="Linkage Group LG08"/>
</dbReference>
<gene>
    <name evidence="1" type="ORF">L1987_23208</name>
</gene>
<accession>A0ACB9IJM8</accession>
<reference evidence="1 2" key="2">
    <citation type="journal article" date="2022" name="Mol. Ecol. Resour.">
        <title>The genomes of chicory, endive, great burdock and yacon provide insights into Asteraceae paleo-polyploidization history and plant inulin production.</title>
        <authorList>
            <person name="Fan W."/>
            <person name="Wang S."/>
            <person name="Wang H."/>
            <person name="Wang A."/>
            <person name="Jiang F."/>
            <person name="Liu H."/>
            <person name="Zhao H."/>
            <person name="Xu D."/>
            <person name="Zhang Y."/>
        </authorList>
    </citation>
    <scope>NUCLEOTIDE SEQUENCE [LARGE SCALE GENOMIC DNA]</scope>
    <source>
        <strain evidence="2">cv. Yunnan</strain>
        <tissue evidence="1">Leaves</tissue>
    </source>
</reference>
<proteinExistence type="predicted"/>
<organism evidence="1 2">
    <name type="scientific">Smallanthus sonchifolius</name>
    <dbReference type="NCBI Taxonomy" id="185202"/>
    <lineage>
        <taxon>Eukaryota</taxon>
        <taxon>Viridiplantae</taxon>
        <taxon>Streptophyta</taxon>
        <taxon>Embryophyta</taxon>
        <taxon>Tracheophyta</taxon>
        <taxon>Spermatophyta</taxon>
        <taxon>Magnoliopsida</taxon>
        <taxon>eudicotyledons</taxon>
        <taxon>Gunneridae</taxon>
        <taxon>Pentapetalae</taxon>
        <taxon>asterids</taxon>
        <taxon>campanulids</taxon>
        <taxon>Asterales</taxon>
        <taxon>Asteraceae</taxon>
        <taxon>Asteroideae</taxon>
        <taxon>Heliantheae alliance</taxon>
        <taxon>Millerieae</taxon>
        <taxon>Smallanthus</taxon>
    </lineage>
</organism>
<reference evidence="2" key="1">
    <citation type="journal article" date="2022" name="Mol. Ecol. Resour.">
        <title>The genomes of chicory, endive, great burdock and yacon provide insights into Asteraceae palaeo-polyploidization history and plant inulin production.</title>
        <authorList>
            <person name="Fan W."/>
            <person name="Wang S."/>
            <person name="Wang H."/>
            <person name="Wang A."/>
            <person name="Jiang F."/>
            <person name="Liu H."/>
            <person name="Zhao H."/>
            <person name="Xu D."/>
            <person name="Zhang Y."/>
        </authorList>
    </citation>
    <scope>NUCLEOTIDE SEQUENCE [LARGE SCALE GENOMIC DNA]</scope>
    <source>
        <strain evidence="2">cv. Yunnan</strain>
    </source>
</reference>
<keyword evidence="2" id="KW-1185">Reference proteome</keyword>
<evidence type="ECO:0000313" key="2">
    <source>
        <dbReference type="Proteomes" id="UP001056120"/>
    </source>
</evidence>
<dbReference type="EMBL" id="CM042025">
    <property type="protein sequence ID" value="KAI3807282.1"/>
    <property type="molecule type" value="Genomic_DNA"/>
</dbReference>
<sequence>MRLDGNSHPKNEEGTFIWPQCWDHESTVGAIETKFNTISLQEEPTVNFGNAESPDPETNDVNNLQDEPIVASQNIDNPSTEAQTGEEVHSNPVADGCHDGSDASEQAHPP</sequence>
<protein>
    <submittedName>
        <fullName evidence="1">Uncharacterized protein</fullName>
    </submittedName>
</protein>
<name>A0ACB9IJM8_9ASTR</name>
<evidence type="ECO:0000313" key="1">
    <source>
        <dbReference type="EMBL" id="KAI3807282.1"/>
    </source>
</evidence>
<comment type="caution">
    <text evidence="1">The sequence shown here is derived from an EMBL/GenBank/DDBJ whole genome shotgun (WGS) entry which is preliminary data.</text>
</comment>